<accession>A0A4Y2A681</accession>
<name>A0A4Y2A681_ARAVE</name>
<proteinExistence type="predicted"/>
<reference evidence="1 2" key="1">
    <citation type="journal article" date="2019" name="Sci. Rep.">
        <title>Orb-weaving spider Araneus ventricosus genome elucidates the spidroin gene catalogue.</title>
        <authorList>
            <person name="Kono N."/>
            <person name="Nakamura H."/>
            <person name="Ohtoshi R."/>
            <person name="Moran D.A.P."/>
            <person name="Shinohara A."/>
            <person name="Yoshida Y."/>
            <person name="Fujiwara M."/>
            <person name="Mori M."/>
            <person name="Tomita M."/>
            <person name="Arakawa K."/>
        </authorList>
    </citation>
    <scope>NUCLEOTIDE SEQUENCE [LARGE SCALE GENOMIC DNA]</scope>
</reference>
<evidence type="ECO:0000313" key="1">
    <source>
        <dbReference type="EMBL" id="GBL74746.1"/>
    </source>
</evidence>
<evidence type="ECO:0008006" key="3">
    <source>
        <dbReference type="Google" id="ProtNLM"/>
    </source>
</evidence>
<evidence type="ECO:0000313" key="2">
    <source>
        <dbReference type="Proteomes" id="UP000499080"/>
    </source>
</evidence>
<organism evidence="1 2">
    <name type="scientific">Araneus ventricosus</name>
    <name type="common">Orbweaver spider</name>
    <name type="synonym">Epeira ventricosa</name>
    <dbReference type="NCBI Taxonomy" id="182803"/>
    <lineage>
        <taxon>Eukaryota</taxon>
        <taxon>Metazoa</taxon>
        <taxon>Ecdysozoa</taxon>
        <taxon>Arthropoda</taxon>
        <taxon>Chelicerata</taxon>
        <taxon>Arachnida</taxon>
        <taxon>Araneae</taxon>
        <taxon>Araneomorphae</taxon>
        <taxon>Entelegynae</taxon>
        <taxon>Araneoidea</taxon>
        <taxon>Araneidae</taxon>
        <taxon>Araneus</taxon>
    </lineage>
</organism>
<comment type="caution">
    <text evidence="1">The sequence shown here is derived from an EMBL/GenBank/DDBJ whole genome shotgun (WGS) entry which is preliminary data.</text>
</comment>
<gene>
    <name evidence="1" type="ORF">AVEN_243615_1</name>
</gene>
<dbReference type="Proteomes" id="UP000499080">
    <property type="component" value="Unassembled WGS sequence"/>
</dbReference>
<protein>
    <recommendedName>
        <fullName evidence="3">Mos1 transposase HTH domain-containing protein</fullName>
    </recommendedName>
</protein>
<dbReference type="AlphaFoldDB" id="A0A4Y2A681"/>
<sequence length="103" mass="11920">MGPCAKIQNRFRVVNGPDVISKQMARRWCQQYNERCDHVLDPPRPGWTSAATGENTKSAEKGIFAPLQTAMKHFFLMQDTHFFQHFLYLVGLNNKCMMFIVII</sequence>
<dbReference type="EMBL" id="BGPR01000006">
    <property type="protein sequence ID" value="GBL74746.1"/>
    <property type="molecule type" value="Genomic_DNA"/>
</dbReference>
<keyword evidence="2" id="KW-1185">Reference proteome</keyword>